<reference evidence="2 3" key="1">
    <citation type="journal article" date="2012" name="Eukaryot. Cell">
        <title>Draft genome sequence of CBS 2479, the standard type strain of Trichosporon asahii.</title>
        <authorList>
            <person name="Yang R.Y."/>
            <person name="Li H.T."/>
            <person name="Zhu H."/>
            <person name="Zhou G.P."/>
            <person name="Wang M."/>
            <person name="Wang L."/>
        </authorList>
    </citation>
    <scope>NUCLEOTIDE SEQUENCE [LARGE SCALE GENOMIC DNA]</scope>
    <source>
        <strain evidence="3">ATCC 90039 / CBS 2479 / JCM 2466 / KCTC 7840 / NCYC 2677 / UAMH 7654</strain>
    </source>
</reference>
<feature type="compositionally biased region" description="Low complexity" evidence="1">
    <location>
        <begin position="163"/>
        <end position="176"/>
    </location>
</feature>
<dbReference type="EMBL" id="ALBS01000258">
    <property type="protein sequence ID" value="EJT47303.1"/>
    <property type="molecule type" value="Genomic_DNA"/>
</dbReference>
<evidence type="ECO:0000256" key="1">
    <source>
        <dbReference type="SAM" id="MobiDB-lite"/>
    </source>
</evidence>
<protein>
    <submittedName>
        <fullName evidence="2">Uncharacterized protein</fullName>
    </submittedName>
</protein>
<accession>J5QGZ0</accession>
<feature type="region of interest" description="Disordered" evidence="1">
    <location>
        <begin position="1"/>
        <end position="82"/>
    </location>
</feature>
<feature type="compositionally biased region" description="Polar residues" evidence="1">
    <location>
        <begin position="26"/>
        <end position="37"/>
    </location>
</feature>
<evidence type="ECO:0000313" key="2">
    <source>
        <dbReference type="EMBL" id="EJT47303.1"/>
    </source>
</evidence>
<dbReference type="GeneID" id="25987445"/>
<feature type="compositionally biased region" description="Polar residues" evidence="1">
    <location>
        <begin position="1"/>
        <end position="10"/>
    </location>
</feature>
<evidence type="ECO:0000313" key="3">
    <source>
        <dbReference type="Proteomes" id="UP000002748"/>
    </source>
</evidence>
<dbReference type="KEGG" id="tasa:A1Q1_03932"/>
<dbReference type="VEuPathDB" id="FungiDB:A1Q1_03932"/>
<dbReference type="HOGENOM" id="CLU_1355522_0_0_1"/>
<proteinExistence type="predicted"/>
<comment type="caution">
    <text evidence="2">The sequence shown here is derived from an EMBL/GenBank/DDBJ whole genome shotgun (WGS) entry which is preliminary data.</text>
</comment>
<organism evidence="2 3">
    <name type="scientific">Trichosporon asahii var. asahii (strain ATCC 90039 / CBS 2479 / JCM 2466 / KCTC 7840 / NBRC 103889/ NCYC 2677 / UAMH 7654)</name>
    <name type="common">Yeast</name>
    <dbReference type="NCBI Taxonomy" id="1186058"/>
    <lineage>
        <taxon>Eukaryota</taxon>
        <taxon>Fungi</taxon>
        <taxon>Dikarya</taxon>
        <taxon>Basidiomycota</taxon>
        <taxon>Agaricomycotina</taxon>
        <taxon>Tremellomycetes</taxon>
        <taxon>Trichosporonales</taxon>
        <taxon>Trichosporonaceae</taxon>
        <taxon>Trichosporon</taxon>
    </lineage>
</organism>
<gene>
    <name evidence="2" type="ORF">A1Q1_03932</name>
</gene>
<feature type="compositionally biased region" description="Low complexity" evidence="1">
    <location>
        <begin position="41"/>
        <end position="66"/>
    </location>
</feature>
<dbReference type="Proteomes" id="UP000002748">
    <property type="component" value="Unassembled WGS sequence"/>
</dbReference>
<name>J5QGZ0_TRIAS</name>
<sequence>MSVSLVTSLADSGDVPMITAPAELPSVSSEMPGSSLLQFGASPSADADSAVSASPSASASSTSPSESAEEEPNDGTCHGPPGLKGASWFASGKWPGMLAQDEVSCNSNLNNVTRACCDEVKGEAQMGTECGLIVCKVSNSSEPALTSCFKNNGAQSGCERPAKPSTTASKSPTSSQSSNAVRLAAGVALTLLASSVALGVSL</sequence>
<dbReference type="RefSeq" id="XP_014177832.1">
    <property type="nucleotide sequence ID" value="XM_014322357.1"/>
</dbReference>
<dbReference type="AlphaFoldDB" id="J5QGZ0"/>
<feature type="region of interest" description="Disordered" evidence="1">
    <location>
        <begin position="154"/>
        <end position="176"/>
    </location>
</feature>